<evidence type="ECO:0000256" key="1">
    <source>
        <dbReference type="SAM" id="MobiDB-lite"/>
    </source>
</evidence>
<dbReference type="EMBL" id="CP037423">
    <property type="protein sequence ID" value="QDV43164.1"/>
    <property type="molecule type" value="Genomic_DNA"/>
</dbReference>
<reference evidence="2 3" key="1">
    <citation type="submission" date="2019-03" db="EMBL/GenBank/DDBJ databases">
        <title>Deep-cultivation of Planctomycetes and their phenomic and genomic characterization uncovers novel biology.</title>
        <authorList>
            <person name="Wiegand S."/>
            <person name="Jogler M."/>
            <person name="Boedeker C."/>
            <person name="Pinto D."/>
            <person name="Vollmers J."/>
            <person name="Rivas-Marin E."/>
            <person name="Kohn T."/>
            <person name="Peeters S.H."/>
            <person name="Heuer A."/>
            <person name="Rast P."/>
            <person name="Oberbeckmann S."/>
            <person name="Bunk B."/>
            <person name="Jeske O."/>
            <person name="Meyerdierks A."/>
            <person name="Storesund J.E."/>
            <person name="Kallscheuer N."/>
            <person name="Luecker S."/>
            <person name="Lage O.M."/>
            <person name="Pohl T."/>
            <person name="Merkel B.J."/>
            <person name="Hornburger P."/>
            <person name="Mueller R.-W."/>
            <person name="Bruemmer F."/>
            <person name="Labrenz M."/>
            <person name="Spormann A.M."/>
            <person name="Op den Camp H."/>
            <person name="Overmann J."/>
            <person name="Amann R."/>
            <person name="Jetten M.S.M."/>
            <person name="Mascher T."/>
            <person name="Medema M.H."/>
            <person name="Devos D.P."/>
            <person name="Kaster A.-K."/>
            <person name="Ovreas L."/>
            <person name="Rohde M."/>
            <person name="Galperin M.Y."/>
            <person name="Jogler C."/>
        </authorList>
    </citation>
    <scope>NUCLEOTIDE SEQUENCE [LARGE SCALE GENOMIC DNA]</scope>
    <source>
        <strain evidence="2 3">Enr13</strain>
    </source>
</reference>
<protein>
    <submittedName>
        <fullName evidence="2">Uncharacterized protein</fullName>
    </submittedName>
</protein>
<evidence type="ECO:0000313" key="3">
    <source>
        <dbReference type="Proteomes" id="UP000319004"/>
    </source>
</evidence>
<dbReference type="Proteomes" id="UP000319004">
    <property type="component" value="Chromosome"/>
</dbReference>
<dbReference type="RefSeq" id="WP_145387062.1">
    <property type="nucleotide sequence ID" value="NZ_CP037423.1"/>
</dbReference>
<evidence type="ECO:0000313" key="2">
    <source>
        <dbReference type="EMBL" id="QDV43164.1"/>
    </source>
</evidence>
<keyword evidence="3" id="KW-1185">Reference proteome</keyword>
<organism evidence="2 3">
    <name type="scientific">Stieleria neptunia</name>
    <dbReference type="NCBI Taxonomy" id="2527979"/>
    <lineage>
        <taxon>Bacteria</taxon>
        <taxon>Pseudomonadati</taxon>
        <taxon>Planctomycetota</taxon>
        <taxon>Planctomycetia</taxon>
        <taxon>Pirellulales</taxon>
        <taxon>Pirellulaceae</taxon>
        <taxon>Stieleria</taxon>
    </lineage>
</organism>
<sequence length="127" mass="13680">MNHDHEQDADQGAFASLPPHAPPSGPLHSIAICPICGGGLCGIRICTGDDPTEPLTDRGFVMCDECEAVWMQPDVQTEHRYVDAQNSACPVCQAGLWTASRWADRADVQRLGWSDRIDASLDGESGC</sequence>
<feature type="region of interest" description="Disordered" evidence="1">
    <location>
        <begin position="1"/>
        <end position="20"/>
    </location>
</feature>
<proteinExistence type="predicted"/>
<dbReference type="KEGG" id="snep:Enr13x_30180"/>
<dbReference type="AlphaFoldDB" id="A0A518HQN8"/>
<gene>
    <name evidence="2" type="ORF">Enr13x_30180</name>
</gene>
<accession>A0A518HQN8</accession>
<name>A0A518HQN8_9BACT</name>
<dbReference type="OrthoDB" id="287438at2"/>